<keyword evidence="8" id="KW-1185">Reference proteome</keyword>
<feature type="transmembrane region" description="Helical" evidence="4">
    <location>
        <begin position="104"/>
        <end position="125"/>
    </location>
</feature>
<reference evidence="7 8" key="1">
    <citation type="submission" date="2018-03" db="EMBL/GenBank/DDBJ databases">
        <title>Genomic Encyclopedia of Archaeal and Bacterial Type Strains, Phase II (KMG-II): from individual species to whole genera.</title>
        <authorList>
            <person name="Goeker M."/>
        </authorList>
    </citation>
    <scope>NUCLEOTIDE SEQUENCE [LARGE SCALE GENOMIC DNA]</scope>
    <source>
        <strain evidence="7 8">DSM 100065</strain>
    </source>
</reference>
<evidence type="ECO:0000313" key="7">
    <source>
        <dbReference type="EMBL" id="PRZ42392.1"/>
    </source>
</evidence>
<evidence type="ECO:0000313" key="8">
    <source>
        <dbReference type="Proteomes" id="UP000237752"/>
    </source>
</evidence>
<gene>
    <name evidence="7" type="ORF">CLV47_10510</name>
</gene>
<protein>
    <submittedName>
        <fullName evidence="7">UDP-N-acetylmuramoyl-tripeptide--D-alanyl-D-alanine ligase</fullName>
    </submittedName>
</protein>
<sequence>MSILAAVVAGIAVVVLLLRSLKIAQLEHYIPGSVVATLRRWFAVIPTNYVILAVAVVLAILGVLFTAPLVASAVLIAACILMVVAPVDLSVRRLELTAKFTRRLIVVTILSVVLLVVLALVLWALPGIWLGISLTVTALVTPLLVDVALIIALPIESAIGEKYATAAAQALRKVNPATIAITGSFGKTTTKEYVATLLQGVKSCVPSPASFNNKAGLSRAVSEKLEPGTEVFVAEMGTYGPGEIAALCRYFPPDVSVFCAVGPVHLERMKTIEGIVAAKSEIFQPGKPAVINVDYSPLAALAERMCADRSVSSEVIRVATTPAAGADITVVTVADGFDIDVRGQHLHAVHEDAQSLDAQNLASALGAILALGIDPATVLHNVGRIARPKNRRVAGTAPGGWVVIDDTFNSNPAGARAATADLRRRTNGTAVVVTPGMVELGSRQDAENEAWIAESIGYVDRLIVVGHTNRRALLAGAKRAGIKATEVARREDAVQMLRSELGEGDGVLYENDLPVHYP</sequence>
<dbReference type="InterPro" id="IPR004101">
    <property type="entry name" value="Mur_ligase_C"/>
</dbReference>
<name>A0A2T1A1B1_9ACTN</name>
<dbReference type="PANTHER" id="PTHR43024">
    <property type="entry name" value="UDP-N-ACETYLMURAMOYL-TRIPEPTIDE--D-ALANYL-D-ALANINE LIGASE"/>
    <property type="match status" value="1"/>
</dbReference>
<evidence type="ECO:0000256" key="1">
    <source>
        <dbReference type="ARBA" id="ARBA00022598"/>
    </source>
</evidence>
<feature type="domain" description="Mur ligase C-terminal" evidence="5">
    <location>
        <begin position="397"/>
        <end position="508"/>
    </location>
</feature>
<dbReference type="OrthoDB" id="9800958at2"/>
<evidence type="ECO:0000259" key="6">
    <source>
        <dbReference type="Pfam" id="PF08245"/>
    </source>
</evidence>
<feature type="transmembrane region" description="Helical" evidence="4">
    <location>
        <begin position="131"/>
        <end position="153"/>
    </location>
</feature>
<dbReference type="InterPro" id="IPR051046">
    <property type="entry name" value="MurCDEF_CellWall_CoF430Synth"/>
</dbReference>
<keyword evidence="1 7" id="KW-0436">Ligase</keyword>
<evidence type="ECO:0000256" key="4">
    <source>
        <dbReference type="SAM" id="Phobius"/>
    </source>
</evidence>
<comment type="caution">
    <text evidence="7">The sequence shown here is derived from an EMBL/GenBank/DDBJ whole genome shotgun (WGS) entry which is preliminary data.</text>
</comment>
<dbReference type="GO" id="GO:0016881">
    <property type="term" value="F:acid-amino acid ligase activity"/>
    <property type="evidence" value="ECO:0007669"/>
    <property type="project" value="InterPro"/>
</dbReference>
<keyword evidence="4" id="KW-0812">Transmembrane</keyword>
<evidence type="ECO:0000256" key="2">
    <source>
        <dbReference type="ARBA" id="ARBA00022741"/>
    </source>
</evidence>
<evidence type="ECO:0000256" key="3">
    <source>
        <dbReference type="ARBA" id="ARBA00022840"/>
    </source>
</evidence>
<dbReference type="AlphaFoldDB" id="A0A2T1A1B1"/>
<dbReference type="Gene3D" id="3.90.190.20">
    <property type="entry name" value="Mur ligase, C-terminal domain"/>
    <property type="match status" value="1"/>
</dbReference>
<keyword evidence="4" id="KW-0472">Membrane</keyword>
<accession>A0A2T1A1B1</accession>
<dbReference type="GO" id="GO:0005524">
    <property type="term" value="F:ATP binding"/>
    <property type="evidence" value="ECO:0007669"/>
    <property type="project" value="UniProtKB-KW"/>
</dbReference>
<dbReference type="InterPro" id="IPR036615">
    <property type="entry name" value="Mur_ligase_C_dom_sf"/>
</dbReference>
<dbReference type="InterPro" id="IPR036565">
    <property type="entry name" value="Mur-like_cat_sf"/>
</dbReference>
<dbReference type="Gene3D" id="3.40.1190.10">
    <property type="entry name" value="Mur-like, catalytic domain"/>
    <property type="match status" value="1"/>
</dbReference>
<proteinExistence type="predicted"/>
<dbReference type="SUPFAM" id="SSF53244">
    <property type="entry name" value="MurD-like peptide ligases, peptide-binding domain"/>
    <property type="match status" value="1"/>
</dbReference>
<organism evidence="7 8">
    <name type="scientific">Antricoccus suffuscus</name>
    <dbReference type="NCBI Taxonomy" id="1629062"/>
    <lineage>
        <taxon>Bacteria</taxon>
        <taxon>Bacillati</taxon>
        <taxon>Actinomycetota</taxon>
        <taxon>Actinomycetes</taxon>
        <taxon>Geodermatophilales</taxon>
        <taxon>Antricoccaceae</taxon>
        <taxon>Antricoccus</taxon>
    </lineage>
</organism>
<dbReference type="Pfam" id="PF02875">
    <property type="entry name" value="Mur_ligase_C"/>
    <property type="match status" value="1"/>
</dbReference>
<dbReference type="Proteomes" id="UP000237752">
    <property type="component" value="Unassembled WGS sequence"/>
</dbReference>
<feature type="domain" description="Mur ligase central" evidence="6">
    <location>
        <begin position="181"/>
        <end position="304"/>
    </location>
</feature>
<evidence type="ECO:0000259" key="5">
    <source>
        <dbReference type="Pfam" id="PF02875"/>
    </source>
</evidence>
<keyword evidence="4" id="KW-1133">Transmembrane helix</keyword>
<keyword evidence="2" id="KW-0547">Nucleotide-binding</keyword>
<feature type="transmembrane region" description="Helical" evidence="4">
    <location>
        <begin position="50"/>
        <end position="83"/>
    </location>
</feature>
<dbReference type="SUPFAM" id="SSF53623">
    <property type="entry name" value="MurD-like peptide ligases, catalytic domain"/>
    <property type="match status" value="1"/>
</dbReference>
<dbReference type="RefSeq" id="WP_106348439.1">
    <property type="nucleotide sequence ID" value="NZ_PVUE01000005.1"/>
</dbReference>
<dbReference type="Pfam" id="PF08245">
    <property type="entry name" value="Mur_ligase_M"/>
    <property type="match status" value="1"/>
</dbReference>
<dbReference type="EMBL" id="PVUE01000005">
    <property type="protein sequence ID" value="PRZ42392.1"/>
    <property type="molecule type" value="Genomic_DNA"/>
</dbReference>
<dbReference type="InterPro" id="IPR013221">
    <property type="entry name" value="Mur_ligase_cen"/>
</dbReference>
<keyword evidence="3" id="KW-0067">ATP-binding</keyword>
<dbReference type="PANTHER" id="PTHR43024:SF1">
    <property type="entry name" value="UDP-N-ACETYLMURAMOYL-TRIPEPTIDE--D-ALANYL-D-ALANINE LIGASE"/>
    <property type="match status" value="1"/>
</dbReference>